<evidence type="ECO:0000313" key="2">
    <source>
        <dbReference type="Proteomes" id="UP001433508"/>
    </source>
</evidence>
<name>A0ACC3T6Q2_LIPKO</name>
<proteinExistence type="predicted"/>
<keyword evidence="2" id="KW-1185">Reference proteome</keyword>
<reference evidence="2" key="1">
    <citation type="journal article" date="2024" name="Front. Bioeng. Biotechnol.">
        <title>Genome-scale model development and genomic sequencing of the oleaginous clade Lipomyces.</title>
        <authorList>
            <person name="Czajka J.J."/>
            <person name="Han Y."/>
            <person name="Kim J."/>
            <person name="Mondo S.J."/>
            <person name="Hofstad B.A."/>
            <person name="Robles A."/>
            <person name="Haridas S."/>
            <person name="Riley R."/>
            <person name="LaButti K."/>
            <person name="Pangilinan J."/>
            <person name="Andreopoulos W."/>
            <person name="Lipzen A."/>
            <person name="Yan J."/>
            <person name="Wang M."/>
            <person name="Ng V."/>
            <person name="Grigoriev I.V."/>
            <person name="Spatafora J.W."/>
            <person name="Magnuson J.K."/>
            <person name="Baker S.E."/>
            <person name="Pomraning K.R."/>
        </authorList>
    </citation>
    <scope>NUCLEOTIDE SEQUENCE [LARGE SCALE GENOMIC DNA]</scope>
    <source>
        <strain evidence="2">CBS 7786</strain>
    </source>
</reference>
<evidence type="ECO:0000313" key="1">
    <source>
        <dbReference type="EMBL" id="KAK9239637.1"/>
    </source>
</evidence>
<comment type="caution">
    <text evidence="1">The sequence shown here is derived from an EMBL/GenBank/DDBJ whole genome shotgun (WGS) entry which is preliminary data.</text>
</comment>
<organism evidence="1 2">
    <name type="scientific">Lipomyces kononenkoae</name>
    <name type="common">Yeast</name>
    <dbReference type="NCBI Taxonomy" id="34357"/>
    <lineage>
        <taxon>Eukaryota</taxon>
        <taxon>Fungi</taxon>
        <taxon>Dikarya</taxon>
        <taxon>Ascomycota</taxon>
        <taxon>Saccharomycotina</taxon>
        <taxon>Lipomycetes</taxon>
        <taxon>Lipomycetales</taxon>
        <taxon>Lipomycetaceae</taxon>
        <taxon>Lipomyces</taxon>
    </lineage>
</organism>
<gene>
    <name evidence="1" type="ORF">V1525DRAFT_397969</name>
</gene>
<accession>A0ACC3T6Q2</accession>
<dbReference type="Proteomes" id="UP001433508">
    <property type="component" value="Unassembled WGS sequence"/>
</dbReference>
<sequence length="237" mass="26417">MIRTSIGGPGLTFAALASISTVVAYLGYKDYKAWLSLGPGGLPHNLVGYFTTSFMKLFAIRNPRDFTSVSGDSHGVAKYLSPDDIPYREGDYPIVAPWPVPNRVLNQFAPDEFKIEAHQAIYAVKDIVLANGKHLPVKVAMSFLEKHSDALFAREVLIEFEAAHQHPLDGSIHINLHPSDARLLIERRWGELHPFAGKVKVIPAGFILLYPPRNRLELDLVNEFIRASVQYLADNQC</sequence>
<protein>
    <submittedName>
        <fullName evidence="1">Uncharacterized protein</fullName>
    </submittedName>
</protein>
<dbReference type="EMBL" id="MU971345">
    <property type="protein sequence ID" value="KAK9239637.1"/>
    <property type="molecule type" value="Genomic_DNA"/>
</dbReference>